<proteinExistence type="predicted"/>
<keyword evidence="1" id="KW-0614">Plasmid</keyword>
<protein>
    <submittedName>
        <fullName evidence="1">Uncharacterized protein</fullName>
    </submittedName>
</protein>
<dbReference type="Proteomes" id="UP000008316">
    <property type="component" value="Plasmid bgla_1p"/>
</dbReference>
<organism evidence="1 2">
    <name type="scientific">Burkholderia gladioli (strain BSR3)</name>
    <dbReference type="NCBI Taxonomy" id="999541"/>
    <lineage>
        <taxon>Bacteria</taxon>
        <taxon>Pseudomonadati</taxon>
        <taxon>Pseudomonadota</taxon>
        <taxon>Betaproteobacteria</taxon>
        <taxon>Burkholderiales</taxon>
        <taxon>Burkholderiaceae</taxon>
        <taxon>Burkholderia</taxon>
    </lineage>
</organism>
<dbReference type="AlphaFoldDB" id="F2LRT9"/>
<dbReference type="KEGG" id="bgd:bgla_1p1930"/>
<sequence length="242" mass="26539">MPPDLDLSQPDTLRRELLDDDRTVRDEFAAALGAELAHLVDALAPCFARLRALHAALGAASTTRNGLVAAFMFGVLDDLVVSTKLLLSGKFAAAGNLMRQVVEGIAISTLCATDELLVIERKKQTGLIRARYWEKLEEGDSRMEGHRAVEQLDWSAATLGFAPGAVQQLRQAKKHYNAFSHCGMVTIAGRVALEIPGQLYVGGHFDPAKLHAYRSELASRTQLCQVLPEFMTHLIRTMQPPH</sequence>
<keyword evidence="2" id="KW-1185">Reference proteome</keyword>
<dbReference type="RefSeq" id="WP_013699957.1">
    <property type="nucleotide sequence ID" value="NC_015382.1"/>
</dbReference>
<dbReference type="EMBL" id="CP002601">
    <property type="protein sequence ID" value="AEA65583.1"/>
    <property type="molecule type" value="Genomic_DNA"/>
</dbReference>
<name>F2LRT9_BURGS</name>
<reference evidence="1 2" key="1">
    <citation type="journal article" date="2011" name="J. Bacteriol.">
        <title>Complete genome sequence of Burkholderia gladioli BSR3.</title>
        <authorList>
            <person name="Seo Y.S."/>
            <person name="Lim J."/>
            <person name="Choi B.S."/>
            <person name="Kim H."/>
            <person name="Goo E."/>
            <person name="Lee B."/>
            <person name="Lim J.S."/>
            <person name="Choi I.Y."/>
            <person name="Moon J.S."/>
            <person name="Kim J."/>
            <person name="Hwang I."/>
        </authorList>
    </citation>
    <scope>NUCLEOTIDE SEQUENCE [LARGE SCALE GENOMIC DNA]</scope>
    <source>
        <strain evidence="2">BSR3</strain>
    </source>
</reference>
<evidence type="ECO:0000313" key="1">
    <source>
        <dbReference type="EMBL" id="AEA65583.1"/>
    </source>
</evidence>
<geneLocation type="plasmid" evidence="1 2">
    <name>bgla_1p</name>
</geneLocation>
<evidence type="ECO:0000313" key="2">
    <source>
        <dbReference type="Proteomes" id="UP000008316"/>
    </source>
</evidence>
<accession>F2LRT9</accession>
<dbReference type="HOGENOM" id="CLU_1097020_0_0_4"/>
<gene>
    <name evidence="1" type="ordered locus">bgla_1p1930</name>
</gene>